<evidence type="ECO:0000256" key="7">
    <source>
        <dbReference type="ARBA" id="ARBA00022898"/>
    </source>
</evidence>
<protein>
    <recommendedName>
        <fullName evidence="11">Alpha-1,4 glucan phosphorylase</fullName>
        <ecNumber evidence="11">2.4.1.1</ecNumber>
    </recommendedName>
</protein>
<dbReference type="Pfam" id="PF00343">
    <property type="entry name" value="Phosphorylase"/>
    <property type="match status" value="1"/>
</dbReference>
<reference evidence="12 13" key="1">
    <citation type="submission" date="2018-09" db="EMBL/GenBank/DDBJ databases">
        <title>Bacillus saliacetes sp. nov., isolated from Thai shrimp paste (Ka-pi).</title>
        <authorList>
            <person name="Daroonpunt R."/>
            <person name="Tanasupawat S."/>
            <person name="Yiamsombut S."/>
        </authorList>
    </citation>
    <scope>NUCLEOTIDE SEQUENCE [LARGE SCALE GENOMIC DNA]</scope>
    <source>
        <strain evidence="12 13">SKP7-4</strain>
    </source>
</reference>
<comment type="catalytic activity">
    <reaction evidence="1 11">
        <text>[(1-&gt;4)-alpha-D-glucosyl](n) + phosphate = [(1-&gt;4)-alpha-D-glucosyl](n-1) + alpha-D-glucose 1-phosphate</text>
        <dbReference type="Rhea" id="RHEA:41732"/>
        <dbReference type="Rhea" id="RHEA-COMP:9584"/>
        <dbReference type="Rhea" id="RHEA-COMP:9586"/>
        <dbReference type="ChEBI" id="CHEBI:15444"/>
        <dbReference type="ChEBI" id="CHEBI:43474"/>
        <dbReference type="ChEBI" id="CHEBI:58601"/>
        <dbReference type="EC" id="2.4.1.1"/>
    </reaction>
</comment>
<evidence type="ECO:0000256" key="4">
    <source>
        <dbReference type="ARBA" id="ARBA00022533"/>
    </source>
</evidence>
<comment type="caution">
    <text evidence="12">The sequence shown here is derived from an EMBL/GenBank/DDBJ whole genome shotgun (WGS) entry which is preliminary data.</text>
</comment>
<sequence>MFSDKNDFKEVFLKRLEMMYGKTFPESTSRDQYFTLGNIIREYISINWIGTNEQYRFNNQKQVYYLSIEFLLGRLLRQNLMNLGIYEIVEAGLNDLGIDLDEIEEEEADAGLGNGGLGRLAACFLDSLASLDLPGHGCGIRYKHGLFEQKIVKGFQVELPEQWLRHGHVWEVRKPDLAVEVLFWGRVESFKENGHLKFRHVDAEGVTAVPYDMPVVGYQTSTVNTLRLWSAEPSSYQAGRDMMKHKRETEAITEFLYPDDTHDEGKTLRLKQQYFLVSASLRSILRSYLSRKRDIHELHDHISIHINDTHPVLAIPELMRILLDEHGLDWEEAWEITSRTFAYTNHTTLSEALERWPVRIFEPLLPRIFMIVNEINERFCQSLWGKYPGDWNRIEQMAIISHGEVKMAHLAIAGSFSVNGVAAIHTEILKQREMNLFYQFYPEKFNNKTNGITHRRWLLKANQPLSKVVTNAIGSEWIHQPEKLQGLHAFREDRMFLEELHKVKNHKKQQLAQKILEQNGLRVDPESIFDVQIKRLHAYKRQLLNVLHILHLYNRFREDSSFDMHPRTFIFGAKASPGYFYAKKIIKLIDSVAKLVNHDPVVKGRIKVVFMENYRVSLAEDIIPAADISEQISTASKEASGTGNMKFMMNGALTVGTLDGANVEILEKSGPENIFIFGLTAEEVMKYYAEGGYYSMEYYHHDEHIKQVVNQLIDGTLPDSADHFEEIFDSLLTENDQYFVLRDFASYAAIQEKAGKDYEDTAGWLQKSLINIAGSGHFSSDRTIKEYAADIWGITGKELMKK</sequence>
<feature type="modified residue" description="N6-(pyridoxal phosphate)lysine" evidence="10">
    <location>
        <position position="646"/>
    </location>
</feature>
<dbReference type="PANTHER" id="PTHR11468:SF3">
    <property type="entry name" value="GLYCOGEN PHOSPHORYLASE, LIVER FORM"/>
    <property type="match status" value="1"/>
</dbReference>
<dbReference type="GO" id="GO:0005980">
    <property type="term" value="P:glycogen catabolic process"/>
    <property type="evidence" value="ECO:0007669"/>
    <property type="project" value="TreeGrafter"/>
</dbReference>
<dbReference type="InterPro" id="IPR011833">
    <property type="entry name" value="Glycg_phsphrylas"/>
</dbReference>
<comment type="function">
    <text evidence="9">Phosphorylase is an important allosteric enzyme in carbohydrate metabolism. Enzymes from different sources differ in their regulatory mechanisms and in their natural substrates. However, all known phosphorylases share catalytic and structural properties.</text>
</comment>
<dbReference type="RefSeq" id="WP_119546181.1">
    <property type="nucleotide sequence ID" value="NZ_QXIR01000007.1"/>
</dbReference>
<evidence type="ECO:0000256" key="1">
    <source>
        <dbReference type="ARBA" id="ARBA00001275"/>
    </source>
</evidence>
<accession>A0A3A1R4C6</accession>
<dbReference type="SUPFAM" id="SSF53756">
    <property type="entry name" value="UDP-Glycosyltransferase/glycogen phosphorylase"/>
    <property type="match status" value="1"/>
</dbReference>
<keyword evidence="6 11" id="KW-0808">Transferase</keyword>
<comment type="similarity">
    <text evidence="3 11">Belongs to the glycogen phosphorylase family.</text>
</comment>
<dbReference type="PANTHER" id="PTHR11468">
    <property type="entry name" value="GLYCOGEN PHOSPHORYLASE"/>
    <property type="match status" value="1"/>
</dbReference>
<dbReference type="CDD" id="cd04300">
    <property type="entry name" value="GT35_Glycogen_Phosphorylase"/>
    <property type="match status" value="1"/>
</dbReference>
<dbReference type="AlphaFoldDB" id="A0A3A1R4C6"/>
<dbReference type="Proteomes" id="UP000265801">
    <property type="component" value="Unassembled WGS sequence"/>
</dbReference>
<keyword evidence="7 10" id="KW-0663">Pyridoxal phosphate</keyword>
<dbReference type="PIRSF" id="PIRSF000460">
    <property type="entry name" value="Pprylas_GlgP"/>
    <property type="match status" value="1"/>
</dbReference>
<organism evidence="12 13">
    <name type="scientific">Bacillus salacetis</name>
    <dbReference type="NCBI Taxonomy" id="2315464"/>
    <lineage>
        <taxon>Bacteria</taxon>
        <taxon>Bacillati</taxon>
        <taxon>Bacillota</taxon>
        <taxon>Bacilli</taxon>
        <taxon>Bacillales</taxon>
        <taxon>Bacillaceae</taxon>
        <taxon>Bacillus</taxon>
    </lineage>
</organism>
<dbReference type="GO" id="GO:0030170">
    <property type="term" value="F:pyridoxal phosphate binding"/>
    <property type="evidence" value="ECO:0007669"/>
    <property type="project" value="InterPro"/>
</dbReference>
<keyword evidence="8 11" id="KW-0119">Carbohydrate metabolism</keyword>
<dbReference type="Gene3D" id="3.40.50.2000">
    <property type="entry name" value="Glycogen Phosphorylase B"/>
    <property type="match status" value="2"/>
</dbReference>
<evidence type="ECO:0000256" key="11">
    <source>
        <dbReference type="RuleBase" id="RU000587"/>
    </source>
</evidence>
<dbReference type="GO" id="GO:0008184">
    <property type="term" value="F:glycogen phosphorylase activity"/>
    <property type="evidence" value="ECO:0007669"/>
    <property type="project" value="InterPro"/>
</dbReference>
<keyword evidence="5 11" id="KW-0328">Glycosyltransferase</keyword>
<evidence type="ECO:0000256" key="9">
    <source>
        <dbReference type="ARBA" id="ARBA00025174"/>
    </source>
</evidence>
<evidence type="ECO:0000256" key="6">
    <source>
        <dbReference type="ARBA" id="ARBA00022679"/>
    </source>
</evidence>
<evidence type="ECO:0000256" key="3">
    <source>
        <dbReference type="ARBA" id="ARBA00006047"/>
    </source>
</evidence>
<dbReference type="GO" id="GO:0005737">
    <property type="term" value="C:cytoplasm"/>
    <property type="evidence" value="ECO:0007669"/>
    <property type="project" value="TreeGrafter"/>
</dbReference>
<dbReference type="OrthoDB" id="9760804at2"/>
<dbReference type="NCBIfam" id="TIGR02093">
    <property type="entry name" value="P_ylase"/>
    <property type="match status" value="1"/>
</dbReference>
<dbReference type="EMBL" id="QXIR01000007">
    <property type="protein sequence ID" value="RIW35616.1"/>
    <property type="molecule type" value="Genomic_DNA"/>
</dbReference>
<dbReference type="FunFam" id="3.40.50.2000:FF:000807">
    <property type="entry name" value="Alpha-glucan phosphorylase 2, cytosolic"/>
    <property type="match status" value="1"/>
</dbReference>
<evidence type="ECO:0000256" key="8">
    <source>
        <dbReference type="ARBA" id="ARBA00023277"/>
    </source>
</evidence>
<comment type="cofactor">
    <cofactor evidence="2 11">
        <name>pyridoxal 5'-phosphate</name>
        <dbReference type="ChEBI" id="CHEBI:597326"/>
    </cofactor>
</comment>
<evidence type="ECO:0000313" key="12">
    <source>
        <dbReference type="EMBL" id="RIW35616.1"/>
    </source>
</evidence>
<dbReference type="InterPro" id="IPR000811">
    <property type="entry name" value="Glyco_trans_35"/>
</dbReference>
<dbReference type="InterPro" id="IPR035090">
    <property type="entry name" value="Pyridoxal_P_attach_site"/>
</dbReference>
<name>A0A3A1R4C6_9BACI</name>
<evidence type="ECO:0000256" key="5">
    <source>
        <dbReference type="ARBA" id="ARBA00022676"/>
    </source>
</evidence>
<evidence type="ECO:0000256" key="10">
    <source>
        <dbReference type="PIRSR" id="PIRSR000460-1"/>
    </source>
</evidence>
<gene>
    <name evidence="12" type="ORF">D3H55_06955</name>
</gene>
<evidence type="ECO:0000256" key="2">
    <source>
        <dbReference type="ARBA" id="ARBA00001933"/>
    </source>
</evidence>
<dbReference type="FunFam" id="3.40.50.2000:FF:000003">
    <property type="entry name" value="Alpha-1,4 glucan phosphorylase"/>
    <property type="match status" value="1"/>
</dbReference>
<proteinExistence type="inferred from homology"/>
<dbReference type="PROSITE" id="PS00102">
    <property type="entry name" value="PHOSPHORYLASE"/>
    <property type="match status" value="1"/>
</dbReference>
<comment type="function">
    <text evidence="11">Allosteric enzyme that catalyzes the rate-limiting step in glycogen catabolism, the phosphorolytic cleavage of glycogen to produce glucose-1-phosphate, and plays a central role in maintaining cellular and organismal glucose homeostasis.</text>
</comment>
<evidence type="ECO:0000313" key="13">
    <source>
        <dbReference type="Proteomes" id="UP000265801"/>
    </source>
</evidence>
<keyword evidence="4" id="KW-0021">Allosteric enzyme</keyword>
<keyword evidence="13" id="KW-1185">Reference proteome</keyword>
<dbReference type="EC" id="2.4.1.1" evidence="11"/>